<feature type="domain" description="FAD-binding FR-type" evidence="1">
    <location>
        <begin position="18"/>
        <end position="145"/>
    </location>
</feature>
<dbReference type="Proteomes" id="UP001597347">
    <property type="component" value="Unassembled WGS sequence"/>
</dbReference>
<evidence type="ECO:0000313" key="3">
    <source>
        <dbReference type="Proteomes" id="UP001597347"/>
    </source>
</evidence>
<reference evidence="3" key="1">
    <citation type="journal article" date="2019" name="Int. J. Syst. Evol. Microbiol.">
        <title>The Global Catalogue of Microorganisms (GCM) 10K type strain sequencing project: providing services to taxonomists for standard genome sequencing and annotation.</title>
        <authorList>
            <consortium name="The Broad Institute Genomics Platform"/>
            <consortium name="The Broad Institute Genome Sequencing Center for Infectious Disease"/>
            <person name="Wu L."/>
            <person name="Ma J."/>
        </authorList>
    </citation>
    <scope>NUCLEOTIDE SEQUENCE [LARGE SCALE GENOMIC DNA]</scope>
    <source>
        <strain evidence="3">CGMCC 1.12471</strain>
    </source>
</reference>
<dbReference type="Gene3D" id="2.40.30.10">
    <property type="entry name" value="Translation factors"/>
    <property type="match status" value="1"/>
</dbReference>
<dbReference type="RefSeq" id="WP_377932925.1">
    <property type="nucleotide sequence ID" value="NZ_JBHUEA010000006.1"/>
</dbReference>
<sequence length="313" mass="33174">MTLVAPSSVDTQDPQQPFLLHRVRVARRLRVSEGFMRITFAGPTLDRFADPGLDQRIKLILPAADGSLDAMPFAADWYAAWRALPDERRPVVRTYTTRAVRPEAREVDVDLVLHEPCGPAGRFAAGCAEGDEVVLLGPNRGCPGGAGGVDFRLPAAARSVLVAGDETALPAIARILGGLPSEITGRVLLEVPHAADAAQLPAHPGVTVTVLERGDARVGSRLLDAVRVAASALTTPHPGVEPEDVDIDSAEGMLWEVPGEAAPADAQAPLYAWLAGEAGVIKALRRVLVGELGVDRRSVAFMGYWRAGRSEGT</sequence>
<dbReference type="InterPro" id="IPR039374">
    <property type="entry name" value="SIP_fam"/>
</dbReference>
<dbReference type="Gene3D" id="3.40.50.80">
    <property type="entry name" value="Nucleotide-binding domain of ferredoxin-NADP reductase (FNR) module"/>
    <property type="match status" value="1"/>
</dbReference>
<keyword evidence="3" id="KW-1185">Reference proteome</keyword>
<dbReference type="InterPro" id="IPR013113">
    <property type="entry name" value="SIP_FAD-bd"/>
</dbReference>
<dbReference type="InterPro" id="IPR039261">
    <property type="entry name" value="FNR_nucleotide-bd"/>
</dbReference>
<evidence type="ECO:0000313" key="2">
    <source>
        <dbReference type="EMBL" id="MFD1721044.1"/>
    </source>
</evidence>
<dbReference type="PANTHER" id="PTHR30157:SF0">
    <property type="entry name" value="NADPH-DEPENDENT FERRIC-CHELATE REDUCTASE"/>
    <property type="match status" value="1"/>
</dbReference>
<dbReference type="Pfam" id="PF08021">
    <property type="entry name" value="FAD_binding_9"/>
    <property type="match status" value="1"/>
</dbReference>
<protein>
    <submittedName>
        <fullName evidence="2">Siderophore-interacting protein</fullName>
    </submittedName>
</protein>
<dbReference type="Pfam" id="PF04954">
    <property type="entry name" value="SIP"/>
    <property type="match status" value="1"/>
</dbReference>
<dbReference type="CDD" id="cd06193">
    <property type="entry name" value="siderophore_interacting"/>
    <property type="match status" value="1"/>
</dbReference>
<proteinExistence type="predicted"/>
<dbReference type="PROSITE" id="PS51384">
    <property type="entry name" value="FAD_FR"/>
    <property type="match status" value="1"/>
</dbReference>
<evidence type="ECO:0000259" key="1">
    <source>
        <dbReference type="PROSITE" id="PS51384"/>
    </source>
</evidence>
<dbReference type="SUPFAM" id="SSF63380">
    <property type="entry name" value="Riboflavin synthase domain-like"/>
    <property type="match status" value="1"/>
</dbReference>
<dbReference type="InterPro" id="IPR017938">
    <property type="entry name" value="Riboflavin_synthase-like_b-brl"/>
</dbReference>
<comment type="caution">
    <text evidence="2">The sequence shown here is derived from an EMBL/GenBank/DDBJ whole genome shotgun (WGS) entry which is preliminary data.</text>
</comment>
<organism evidence="2 3">
    <name type="scientific">Amnibacterium endophyticum</name>
    <dbReference type="NCBI Taxonomy" id="2109337"/>
    <lineage>
        <taxon>Bacteria</taxon>
        <taxon>Bacillati</taxon>
        <taxon>Actinomycetota</taxon>
        <taxon>Actinomycetes</taxon>
        <taxon>Micrococcales</taxon>
        <taxon>Microbacteriaceae</taxon>
        <taxon>Amnibacterium</taxon>
    </lineage>
</organism>
<gene>
    <name evidence="2" type="ORF">ACFSBI_05735</name>
</gene>
<dbReference type="PANTHER" id="PTHR30157">
    <property type="entry name" value="FERRIC REDUCTASE, NADPH-DEPENDENT"/>
    <property type="match status" value="1"/>
</dbReference>
<dbReference type="InterPro" id="IPR017927">
    <property type="entry name" value="FAD-bd_FR_type"/>
</dbReference>
<name>A0ABW4LDL2_9MICO</name>
<dbReference type="InterPro" id="IPR007037">
    <property type="entry name" value="SIP_rossman_dom"/>
</dbReference>
<dbReference type="EMBL" id="JBHUEA010000006">
    <property type="protein sequence ID" value="MFD1721044.1"/>
    <property type="molecule type" value="Genomic_DNA"/>
</dbReference>
<accession>A0ABW4LDL2</accession>